<evidence type="ECO:0000256" key="2">
    <source>
        <dbReference type="ARBA" id="ARBA00022801"/>
    </source>
</evidence>
<keyword evidence="8" id="KW-1185">Reference proteome</keyword>
<comment type="subcellular location">
    <subcellularLocation>
        <location evidence="1">Nucleus</location>
    </subcellularLocation>
</comment>
<dbReference type="GO" id="GO:0016787">
    <property type="term" value="F:hydrolase activity"/>
    <property type="evidence" value="ECO:0007669"/>
    <property type="project" value="UniProtKB-KW"/>
</dbReference>
<dbReference type="InterPro" id="IPR001650">
    <property type="entry name" value="Helicase_C-like"/>
</dbReference>
<feature type="coiled-coil region" evidence="4">
    <location>
        <begin position="327"/>
        <end position="354"/>
    </location>
</feature>
<dbReference type="InterPro" id="IPR029295">
    <property type="entry name" value="SnAC"/>
</dbReference>
<dbReference type="PANTHER" id="PTHR10799">
    <property type="entry name" value="SNF2/RAD54 HELICASE FAMILY"/>
    <property type="match status" value="1"/>
</dbReference>
<gene>
    <name evidence="7" type="ORF">C1H46_016829</name>
</gene>
<keyword evidence="4" id="KW-0175">Coiled coil</keyword>
<proteinExistence type="predicted"/>
<dbReference type="SUPFAM" id="SSF52540">
    <property type="entry name" value="P-loop containing nucleoside triphosphate hydrolases"/>
    <property type="match status" value="1"/>
</dbReference>
<dbReference type="PROSITE" id="PS51194">
    <property type="entry name" value="HELICASE_CTER"/>
    <property type="match status" value="1"/>
</dbReference>
<feature type="domain" description="Helicase C-terminal" evidence="6">
    <location>
        <begin position="476"/>
        <end position="639"/>
    </location>
</feature>
<evidence type="ECO:0000256" key="1">
    <source>
        <dbReference type="ARBA" id="ARBA00004123"/>
    </source>
</evidence>
<dbReference type="InterPro" id="IPR049730">
    <property type="entry name" value="SNF2/RAD54-like_C"/>
</dbReference>
<dbReference type="EMBL" id="VIEB01000269">
    <property type="protein sequence ID" value="TQD97569.1"/>
    <property type="molecule type" value="Genomic_DNA"/>
</dbReference>
<dbReference type="CDD" id="cd18793">
    <property type="entry name" value="SF2_C_SNF"/>
    <property type="match status" value="1"/>
</dbReference>
<evidence type="ECO:0000256" key="4">
    <source>
        <dbReference type="SAM" id="Coils"/>
    </source>
</evidence>
<evidence type="ECO:0000256" key="3">
    <source>
        <dbReference type="ARBA" id="ARBA00023242"/>
    </source>
</evidence>
<dbReference type="Gene3D" id="3.40.50.300">
    <property type="entry name" value="P-loop containing nucleotide triphosphate hydrolases"/>
    <property type="match status" value="1"/>
</dbReference>
<dbReference type="GO" id="GO:0042393">
    <property type="term" value="F:histone binding"/>
    <property type="evidence" value="ECO:0007669"/>
    <property type="project" value="InterPro"/>
</dbReference>
<comment type="caution">
    <text evidence="7">The sequence shown here is derived from an EMBL/GenBank/DDBJ whole genome shotgun (WGS) entry which is preliminary data.</text>
</comment>
<evidence type="ECO:0000313" key="8">
    <source>
        <dbReference type="Proteomes" id="UP000315295"/>
    </source>
</evidence>
<evidence type="ECO:0000256" key="5">
    <source>
        <dbReference type="SAM" id="MobiDB-lite"/>
    </source>
</evidence>
<reference evidence="7 8" key="1">
    <citation type="journal article" date="2019" name="G3 (Bethesda)">
        <title>Sequencing of a Wild Apple (Malus baccata) Genome Unravels the Differences Between Cultivated and Wild Apple Species Regarding Disease Resistance and Cold Tolerance.</title>
        <authorList>
            <person name="Chen X."/>
        </authorList>
    </citation>
    <scope>NUCLEOTIDE SEQUENCE [LARGE SCALE GENOMIC DNA]</scope>
    <source>
        <strain evidence="8">cv. Shandingzi</strain>
        <tissue evidence="7">Leaves</tissue>
    </source>
</reference>
<dbReference type="InterPro" id="IPR000330">
    <property type="entry name" value="SNF2_N"/>
</dbReference>
<dbReference type="SMART" id="SM00490">
    <property type="entry name" value="HELICc"/>
    <property type="match status" value="1"/>
</dbReference>
<dbReference type="Pfam" id="PF14619">
    <property type="entry name" value="SnAC"/>
    <property type="match status" value="1"/>
</dbReference>
<name>A0A540MGP5_MALBA</name>
<keyword evidence="3" id="KW-0539">Nucleus</keyword>
<dbReference type="AlphaFoldDB" id="A0A540MGP5"/>
<dbReference type="FunFam" id="3.40.50.300:FF:000755">
    <property type="entry name" value="Probable ATP-dependent DNA helicase CHR12"/>
    <property type="match status" value="1"/>
</dbReference>
<dbReference type="InterPro" id="IPR027417">
    <property type="entry name" value="P-loop_NTPase"/>
</dbReference>
<dbReference type="STRING" id="106549.A0A540MGP5"/>
<accession>A0A540MGP5</accession>
<organism evidence="7 8">
    <name type="scientific">Malus baccata</name>
    <name type="common">Siberian crab apple</name>
    <name type="synonym">Pyrus baccata</name>
    <dbReference type="NCBI Taxonomy" id="106549"/>
    <lineage>
        <taxon>Eukaryota</taxon>
        <taxon>Viridiplantae</taxon>
        <taxon>Streptophyta</taxon>
        <taxon>Embryophyta</taxon>
        <taxon>Tracheophyta</taxon>
        <taxon>Spermatophyta</taxon>
        <taxon>Magnoliopsida</taxon>
        <taxon>eudicotyledons</taxon>
        <taxon>Gunneridae</taxon>
        <taxon>Pentapetalae</taxon>
        <taxon>rosids</taxon>
        <taxon>fabids</taxon>
        <taxon>Rosales</taxon>
        <taxon>Rosaceae</taxon>
        <taxon>Amygdaloideae</taxon>
        <taxon>Maleae</taxon>
        <taxon>Malus</taxon>
    </lineage>
</organism>
<protein>
    <recommendedName>
        <fullName evidence="6">Helicase C-terminal domain-containing protein</fullName>
    </recommendedName>
</protein>
<feature type="compositionally biased region" description="Basic and acidic residues" evidence="5">
    <location>
        <begin position="809"/>
        <end position="822"/>
    </location>
</feature>
<feature type="compositionally biased region" description="Polar residues" evidence="5">
    <location>
        <begin position="845"/>
        <end position="868"/>
    </location>
</feature>
<keyword evidence="2" id="KW-0378">Hydrolase</keyword>
<dbReference type="GO" id="GO:0005634">
    <property type="term" value="C:nucleus"/>
    <property type="evidence" value="ECO:0007669"/>
    <property type="project" value="UniProtKB-SubCell"/>
</dbReference>
<dbReference type="SMART" id="SM01314">
    <property type="entry name" value="SnAC"/>
    <property type="match status" value="1"/>
</dbReference>
<feature type="region of interest" description="Disordered" evidence="5">
    <location>
        <begin position="799"/>
        <end position="868"/>
    </location>
</feature>
<evidence type="ECO:0000259" key="6">
    <source>
        <dbReference type="PROSITE" id="PS51194"/>
    </source>
</evidence>
<evidence type="ECO:0000313" key="7">
    <source>
        <dbReference type="EMBL" id="TQD97569.1"/>
    </source>
</evidence>
<dbReference type="Pfam" id="PF00271">
    <property type="entry name" value="Helicase_C"/>
    <property type="match status" value="1"/>
</dbReference>
<dbReference type="Pfam" id="PF00176">
    <property type="entry name" value="SNF2-rel_dom"/>
    <property type="match status" value="1"/>
</dbReference>
<dbReference type="GO" id="GO:0005524">
    <property type="term" value="F:ATP binding"/>
    <property type="evidence" value="ECO:0007669"/>
    <property type="project" value="InterPro"/>
</dbReference>
<sequence length="868" mass="98913">MSPMAELDSSSSSLDHVHKTKSLICALNFLFRNLPLPPDLFNVVSNIYAAAPDAPLDGDEGLDGPDSSAAGEDLLADLGDALLEQRQNFTSGAALIESKEKRYESHIQHRLTELEALLTTDFESELPSSRGEDLQTKCLLELYGLKQLAELQKKVRSEVSSEYSLRMHCEHPDKTLFDWGMMRLRTPLYGVGDAFAMEADDQFRKKRDAERLSRLEEEEKNNIETRKRKFFTEILNAVREYQLQIQASMKRRKQRNDHVLSWHGKKRQGATRAEKLRFQALKADDQEAYMRMVKESKNERLTILLEETNKLLVNLGAAVQRQKDFKHSEGTEEMKDSEGELTELEEDVDLIDSDCNDDSSDLLKGQRQYNSAIHSIEEQVIRPFILRRKKDEVEKFLPGKSQVILKSDMSAWQKVYYQQVTDVGRVGLDNGSGKSKSLQNLTMQLRKCCNHPYLFVGDYNMWRREEIIRASGKFELLDRLLPKLHKAGHRILLFSQMTRLMDILEIYMQLHDFKYLRLDGSTKTEERGTLLKKFNAPDSPFFMFLLSTRAGGLGLNLQTADTVIIFDSDWNPQMDQQAEDRAHRIGQKKEVRVFVLVSVGSIEEVILERAKEKMGIDAKVIQAGLFNTTSTAQDRRELLEEIMRKGTRSLGTDVPSEREINRLAARSEEEFWLFEKMDEERRRKENYRSRLMEDHEVPEWAYSTPDKQTATKGFHSGSITGKRRRKAVQSYSDGLSDLQWMKAVENGADISKLSGRGTKRNHVQSDSVELVSGNAGTEEKVTKLIQNVPLVKEGASEDTYALTPASKRQKSEELEVEKHESHAAGGSGLSGPILTFKIHRKKRSSYANPSSSSDGRGQNSNVRGNGWA</sequence>
<dbReference type="Proteomes" id="UP000315295">
    <property type="component" value="Unassembled WGS sequence"/>
</dbReference>